<sequence>MLSCNLWDCHECVQKLPIKGGQQNTHSKVSTEHNKECLINISKYKFSLVISGLTTILKNVNNMRIFGADAERNLYLSQLIILDTLEKCLAGQPKDTMRLDETMLVKQLLPEICQFIHMSREGNQLVAQLRNSASGVLFSLSCNNFNAVFSRVSTRLQELALCSEDSTDVNDIELIQHINVDCSRLKRLLQVLVTTGELFNFFAESAKRKAAVWPLQIILLILSPDILQDISKEVVEDSKMNKKLFLDNLKRALAGHSGSRQLTESAAIACVKLCKASTYISWEDNSVICFQVQSMVVDLKALLFNPTKPFSRGAGSQSADVDLMIDCFVSCFRINPHNNNHFKVCLASSSPPTFHNVLVNSLQRIITNSAVDWWPKIDAVYCYSGELRSMFTETLNRVMQSCSAHAPLRMTQSLTFKEKMTSLKFKEKPTDSETRSYKYLLLAIVKLIHGDPKLMLHNPGKPGHEIQSSTVELIIGLVQLVPQTSMPEIGQEAMEALLVLHQPENIELWNPDAPIETFWDISSQVLFFICKKLIAHQMLNSTEILKWLREILICRNKFLLKNKESATLGSGIPICRQAQTKLEVALYMFLWSPDIEAVLVAMSCFRHLCEEADIRCGVDDVAVQIILPNYNTFMEFASVSNMMSTGRAALQKRVMALLRRIEHPTAGNTEAWEDTYTKWEQATKLILNYPKTKIEDGQEWINMTGFLCAIGGVCLQHRSNPGLATYSPPMGPVSERKGSMISMVSTEGNTETPVSKFLERLLTLMVCNHEKVGLQIRTNIKDLVGLELSPVLYPMLFNKLKNCISRFFDLQGQVLLNDTNTPFVEQTIAIMKNLLDNHTDGSSEHLGQASIETMMLNLVRYVRVLGNTVHAIQIKTRLCQLVEVMMERRDDLSFCQEMKFRNKMVEYLTDWVMGTSNQAADDDVKCLTRDLDQASMEAVVSLLAGLPLQPEEGDGVELMEAKSQLFLKYFTLFMNLLNDCSEVEDETAQTGGRKRGMSRRLASLRHCTVLAMSNLLNANVDSGLMHSIGLGYHKDLQTRATFMEVLTKILQQGTEFDTLAETVLADRFERLVELVTMMGDQGELPIAMALAHVVPCSQWDELARVLVTLFDSRHLLYQLLWNMFSKEVELADSMQTLFRGNSLASKIMTFCFKVYGATYLQKLLEPLLRTVLKDPEKQHLSFEVDPTRLEATESLEENQRNLLQMTERFFHAIINSSSEFPPQLRSVCHCLYQATCHSLLTKSAVKEKKENMKKSVVSQRFPQNSIGAVGSAMFLRFINPAIVSPYEAGILDKKPPPRIERGLKLMSKILQSIANHVLFTKEEHMRPFNDFVRNNFDAARRFFLDIASDCPASDTVNHSLSFISDGNVLALHRLLWNNQEKIGQYLSSNRDHKAVGRRPFDKMATLLAYLGPPEHKPVADTHWSSLNLTSSKFEEFMTRHQVHEKEEFKALKTLNIFYQAGTSKTGNPVFYYIARRFKTGQINGDLLIYHVLLTLKPYYAKPYEIVVDLTHAGPSNRFKTDFLSKWFVVFPGVAYENVAAVYIYNCNSWVREYTKYHERLLTGLKGSKKLIFIDSPGKLVEHIEPDHQKLPAATLALEEDLKVFHNALKLAHKDTKVSIKVGSTAVQVTSAERTRVLGQSVFLNDIYYASEIEEICLVDENQFTLTIANQGTPLTFMHQECEAIVQSIIHIRTRWELSQPDSIPQHTKIRPKDVPGTLLNIALLNLGSSDPSLRSAAYNLLCALTCTFNLKIEGQLLETSGLCIPANNTLFIVSISKTLAANEPHLTLEFLEECISGFSKSSIELKHLCLEYMTPWLLNLVRFCKHNDDAKRQRVTAILDKLITMTINEKQMYPSIQAKIWGSLGQITDLLDVVLDSFIKTSATGGLGSIKAEVMADTAVALASGNVKLVSSKVIGRMCKIIDKTCLSPTPTLEQHLMWDDIAILARYMLMLSFNNSLDVAAHLPYLFHVVTLLVATGPLSLRASTHGLVINIIHSLCTCSQLNFSEETKQVLRLSLTEFSLPKFYLLFGISKVKSAAVIAFRSSYRDRSFSPGSYERETFALTSLETVTEALLEIMEACMRDIPTCKWLDQWTELAQKFAFQYNPSLQPRALVVFGCISKRVTHGQIKQIIRILSKLVLPGLESCLKGPDNHNSQVLIEATVIALTKLQPLLNKDSNMHKALFWVAVAVLQLDEVNLYSAGTALLEQNLHTLDSLKVFNDKSPEEVFMEIRKPLEWHCKQMDHFVGLNFNSNFNFALVGHLLKGYRHPSPTTVARTVRILHTLLALVGKHRNCDKFEVNTQSVAYLAALLTVSEEVRSRCSLKHRKSLLLSDVSMEPMDTYSVHTADTSSRTLRESQPWASPKASDRHLAANYPPVGQISPRTRKSMSLDMGQPSQANTKKLLGTRKSFDHLIPDNKAPKRQEIESGITTPPKMRRVAEHPFEMGTPQLSHPHLRKVSVSESNVLLDEEVLTDPKIQALLLTVLATLVKYTTDEFDQRILYEYLAEATVVFPKVFPVVHNLLDSKINTLLSLCQDPNLLNPIHGIVQSVVYHEESPPQYHYFLKMFSIEQQTQIPDYAELIVKFLDALIDTYLPGIDEESTEESLRTPTSPYPPPVQSQLSITANLNLSNSMTSLATTQHSPGIDKENVELSPTSGHTNSGRIRHGSASQVQKQRSTGSFKRHSIKKIV</sequence>
<evidence type="ECO:0000256" key="11">
    <source>
        <dbReference type="ARBA" id="ARBA00059799"/>
    </source>
</evidence>
<dbReference type="SUPFAM" id="SSF52087">
    <property type="entry name" value="CRAL/TRIO domain"/>
    <property type="match status" value="1"/>
</dbReference>
<feature type="domain" description="CRAL-TRIO" evidence="17">
    <location>
        <begin position="1444"/>
        <end position="1602"/>
    </location>
</feature>
<comment type="subcellular location">
    <subcellularLocation>
        <location evidence="1">Cell membrane</location>
    </subcellularLocation>
    <subcellularLocation>
        <location evidence="2">Nucleus</location>
        <location evidence="2">Nucleolus</location>
    </subcellularLocation>
</comment>
<evidence type="ECO:0000313" key="18">
    <source>
        <dbReference type="Ensembl" id="ENSCMIP00000023888.1"/>
    </source>
</evidence>
<dbReference type="Proteomes" id="UP000314986">
    <property type="component" value="Unassembled WGS sequence"/>
</dbReference>
<dbReference type="InterPro" id="IPR039360">
    <property type="entry name" value="Ras_GTPase"/>
</dbReference>
<evidence type="ECO:0000256" key="14">
    <source>
        <dbReference type="ARBA" id="ARBA00081423"/>
    </source>
</evidence>
<comment type="subunit">
    <text evidence="12">Interacts with HTR6. Interacts with SPRED2.</text>
</comment>
<evidence type="ECO:0000256" key="12">
    <source>
        <dbReference type="ARBA" id="ARBA00062501"/>
    </source>
</evidence>
<dbReference type="GO" id="GO:0005886">
    <property type="term" value="C:plasma membrane"/>
    <property type="evidence" value="ECO:0007669"/>
    <property type="project" value="UniProtKB-SubCell"/>
</dbReference>
<dbReference type="SUPFAM" id="SSF48350">
    <property type="entry name" value="GTPase activation domain, GAP"/>
    <property type="match status" value="1"/>
</dbReference>
<reference evidence="19" key="3">
    <citation type="journal article" date="2014" name="Nature">
        <title>Elephant shark genome provides unique insights into gnathostome evolution.</title>
        <authorList>
            <consortium name="International Elephant Shark Genome Sequencing Consortium"/>
            <person name="Venkatesh B."/>
            <person name="Lee A.P."/>
            <person name="Ravi V."/>
            <person name="Maurya A.K."/>
            <person name="Lian M.M."/>
            <person name="Swann J.B."/>
            <person name="Ohta Y."/>
            <person name="Flajnik M.F."/>
            <person name="Sutoh Y."/>
            <person name="Kasahara M."/>
            <person name="Hoon S."/>
            <person name="Gangu V."/>
            <person name="Roy S.W."/>
            <person name="Irimia M."/>
            <person name="Korzh V."/>
            <person name="Kondrychyn I."/>
            <person name="Lim Z.W."/>
            <person name="Tay B.H."/>
            <person name="Tohari S."/>
            <person name="Kong K.W."/>
            <person name="Ho S."/>
            <person name="Lorente-Galdos B."/>
            <person name="Quilez J."/>
            <person name="Marques-Bonet T."/>
            <person name="Raney B.J."/>
            <person name="Ingham P.W."/>
            <person name="Tay A."/>
            <person name="Hillier L.W."/>
            <person name="Minx P."/>
            <person name="Boehm T."/>
            <person name="Wilson R.K."/>
            <person name="Brenner S."/>
            <person name="Warren W.C."/>
        </authorList>
    </citation>
    <scope>NUCLEOTIDE SEQUENCE [LARGE SCALE GENOMIC DNA]</scope>
</reference>
<dbReference type="GeneTree" id="ENSGT00550000074797"/>
<keyword evidence="6" id="KW-0832">Ubl conjugation</keyword>
<feature type="domain" description="Ras-GAP" evidence="16">
    <location>
        <begin position="1098"/>
        <end position="1315"/>
    </location>
</feature>
<feature type="compositionally biased region" description="Basic residues" evidence="15">
    <location>
        <begin position="2681"/>
        <end position="2690"/>
    </location>
</feature>
<accession>A0A4W3IA68</accession>
<dbReference type="CDD" id="cd00170">
    <property type="entry name" value="SEC14"/>
    <property type="match status" value="1"/>
</dbReference>
<feature type="region of interest" description="Disordered" evidence="15">
    <location>
        <begin position="2637"/>
        <end position="2690"/>
    </location>
</feature>
<evidence type="ECO:0000256" key="13">
    <source>
        <dbReference type="ARBA" id="ARBA00074788"/>
    </source>
</evidence>
<dbReference type="PANTHER" id="PTHR10194">
    <property type="entry name" value="RAS GTPASE-ACTIVATING PROTEINS"/>
    <property type="match status" value="1"/>
</dbReference>
<evidence type="ECO:0000256" key="8">
    <source>
        <dbReference type="ARBA" id="ARBA00023121"/>
    </source>
</evidence>
<evidence type="ECO:0000256" key="3">
    <source>
        <dbReference type="ARBA" id="ARBA00022468"/>
    </source>
</evidence>
<reference evidence="19" key="1">
    <citation type="journal article" date="2006" name="Science">
        <title>Ancient noncoding elements conserved in the human genome.</title>
        <authorList>
            <person name="Venkatesh B."/>
            <person name="Kirkness E.F."/>
            <person name="Loh Y.H."/>
            <person name="Halpern A.L."/>
            <person name="Lee A.P."/>
            <person name="Johnson J."/>
            <person name="Dandona N."/>
            <person name="Viswanathan L.D."/>
            <person name="Tay A."/>
            <person name="Venter J.C."/>
            <person name="Strausberg R.L."/>
            <person name="Brenner S."/>
        </authorList>
    </citation>
    <scope>NUCLEOTIDE SEQUENCE [LARGE SCALE GENOMIC DNA]</scope>
</reference>
<keyword evidence="9" id="KW-0472">Membrane</keyword>
<keyword evidence="3" id="KW-0343">GTPase activation</keyword>
<dbReference type="InterPro" id="IPR008936">
    <property type="entry name" value="Rho_GTPase_activation_prot"/>
</dbReference>
<reference evidence="18" key="4">
    <citation type="submission" date="2025-08" db="UniProtKB">
        <authorList>
            <consortium name="Ensembl"/>
        </authorList>
    </citation>
    <scope>IDENTIFICATION</scope>
</reference>
<dbReference type="SMART" id="SM00323">
    <property type="entry name" value="RasGAP"/>
    <property type="match status" value="1"/>
</dbReference>
<evidence type="ECO:0000256" key="1">
    <source>
        <dbReference type="ARBA" id="ARBA00004236"/>
    </source>
</evidence>
<keyword evidence="5" id="KW-0597">Phosphoprotein</keyword>
<evidence type="ECO:0000256" key="4">
    <source>
        <dbReference type="ARBA" id="ARBA00022475"/>
    </source>
</evidence>
<keyword evidence="19" id="KW-1185">Reference proteome</keyword>
<evidence type="ECO:0000256" key="7">
    <source>
        <dbReference type="ARBA" id="ARBA00022990"/>
    </source>
</evidence>
<dbReference type="Pfam" id="PF13716">
    <property type="entry name" value="CRAL_TRIO_2"/>
    <property type="match status" value="1"/>
</dbReference>
<dbReference type="GO" id="GO:0008289">
    <property type="term" value="F:lipid binding"/>
    <property type="evidence" value="ECO:0007669"/>
    <property type="project" value="UniProtKB-KW"/>
</dbReference>
<dbReference type="CDD" id="cd05130">
    <property type="entry name" value="RasGAP_Neurofibromin"/>
    <property type="match status" value="1"/>
</dbReference>
<dbReference type="Gene3D" id="2.30.29.30">
    <property type="entry name" value="Pleckstrin-homology domain (PH domain)/Phosphotyrosine-binding domain (PTB)"/>
    <property type="match status" value="1"/>
</dbReference>
<dbReference type="InterPro" id="IPR036865">
    <property type="entry name" value="CRAL-TRIO_dom_sf"/>
</dbReference>
<feature type="region of interest" description="Disordered" evidence="15">
    <location>
        <begin position="2345"/>
        <end position="2397"/>
    </location>
</feature>
<dbReference type="FunFam" id="1.10.506.10:FF:000015">
    <property type="entry name" value="Neurofibromin isoform 1"/>
    <property type="match status" value="1"/>
</dbReference>
<evidence type="ECO:0000256" key="6">
    <source>
        <dbReference type="ARBA" id="ARBA00022843"/>
    </source>
</evidence>
<evidence type="ECO:0000256" key="5">
    <source>
        <dbReference type="ARBA" id="ARBA00022553"/>
    </source>
</evidence>
<name>A0A4W3IA68_CALMI</name>
<evidence type="ECO:0000256" key="15">
    <source>
        <dbReference type="SAM" id="MobiDB-lite"/>
    </source>
</evidence>
<keyword evidence="7" id="KW-0007">Acetylation</keyword>
<dbReference type="InterPro" id="IPR001936">
    <property type="entry name" value="RasGAP_dom"/>
</dbReference>
<dbReference type="PROSITE" id="PS50191">
    <property type="entry name" value="CRAL_TRIO"/>
    <property type="match status" value="1"/>
</dbReference>
<dbReference type="Gene3D" id="1.10.506.10">
    <property type="entry name" value="GTPase Activation - p120gap, domain 1"/>
    <property type="match status" value="5"/>
</dbReference>
<dbReference type="GO" id="GO:0050793">
    <property type="term" value="P:regulation of developmental process"/>
    <property type="evidence" value="ECO:0007669"/>
    <property type="project" value="UniProtKB-ARBA"/>
</dbReference>
<feature type="compositionally biased region" description="Polar residues" evidence="15">
    <location>
        <begin position="2652"/>
        <end position="2680"/>
    </location>
</feature>
<evidence type="ECO:0000313" key="19">
    <source>
        <dbReference type="Proteomes" id="UP000314986"/>
    </source>
</evidence>
<dbReference type="FunFam" id="3.40.525.10:FF:000004">
    <property type="entry name" value="Neurofibromin 1"/>
    <property type="match status" value="1"/>
</dbReference>
<dbReference type="InterPro" id="IPR023152">
    <property type="entry name" value="RasGAP_CS"/>
</dbReference>
<evidence type="ECO:0000259" key="16">
    <source>
        <dbReference type="PROSITE" id="PS50018"/>
    </source>
</evidence>
<dbReference type="FunFam" id="2.30.29.30:FF:000070">
    <property type="entry name" value="Neurofibromin 1"/>
    <property type="match status" value="1"/>
</dbReference>
<evidence type="ECO:0000256" key="2">
    <source>
        <dbReference type="ARBA" id="ARBA00004604"/>
    </source>
</evidence>
<keyword evidence="8" id="KW-0446">Lipid-binding</keyword>
<dbReference type="PROSITE" id="PS50018">
    <property type="entry name" value="RAS_GTPASE_ACTIV_2"/>
    <property type="match status" value="1"/>
</dbReference>
<keyword evidence="4" id="KW-1003">Cell membrane</keyword>
<dbReference type="Ensembl" id="ENSCMIT00000024291.1">
    <property type="protein sequence ID" value="ENSCMIP00000023888.1"/>
    <property type="gene ID" value="ENSCMIG00000010169.1"/>
</dbReference>
<evidence type="ECO:0000256" key="9">
    <source>
        <dbReference type="ARBA" id="ARBA00023136"/>
    </source>
</evidence>
<dbReference type="InterPro" id="IPR001251">
    <property type="entry name" value="CRAL-TRIO_dom"/>
</dbReference>
<dbReference type="GO" id="GO:0005096">
    <property type="term" value="F:GTPase activator activity"/>
    <property type="evidence" value="ECO:0007669"/>
    <property type="project" value="UniProtKB-KW"/>
</dbReference>
<dbReference type="GO" id="GO:0005730">
    <property type="term" value="C:nucleolus"/>
    <property type="evidence" value="ECO:0007669"/>
    <property type="project" value="UniProtKB-SubCell"/>
</dbReference>
<comment type="function">
    <text evidence="11">Stimulates the GTPase activity of Ras. NF1 shows greater affinity for Ras GAP, but lower specific activity. May be a regulator of Ras activity.</text>
</comment>
<dbReference type="PROSITE" id="PS00509">
    <property type="entry name" value="RAS_GTPASE_ACTIV_1"/>
    <property type="match status" value="1"/>
</dbReference>
<evidence type="ECO:0000259" key="17">
    <source>
        <dbReference type="PROSITE" id="PS50191"/>
    </source>
</evidence>
<reference evidence="19" key="2">
    <citation type="journal article" date="2007" name="PLoS Biol.">
        <title>Survey sequencing and comparative analysis of the elephant shark (Callorhinchus milii) genome.</title>
        <authorList>
            <person name="Venkatesh B."/>
            <person name="Kirkness E.F."/>
            <person name="Loh Y.H."/>
            <person name="Halpern A.L."/>
            <person name="Lee A.P."/>
            <person name="Johnson J."/>
            <person name="Dandona N."/>
            <person name="Viswanathan L.D."/>
            <person name="Tay A."/>
            <person name="Venter J.C."/>
            <person name="Strausberg R.L."/>
            <person name="Brenner S."/>
        </authorList>
    </citation>
    <scope>NUCLEOTIDE SEQUENCE [LARGE SCALE GENOMIC DNA]</scope>
</reference>
<dbReference type="InterPro" id="IPR011993">
    <property type="entry name" value="PH-like_dom_sf"/>
</dbReference>
<dbReference type="SMART" id="SM00516">
    <property type="entry name" value="SEC14"/>
    <property type="match status" value="1"/>
</dbReference>
<dbReference type="InterPro" id="IPR054071">
    <property type="entry name" value="PH_NF1"/>
</dbReference>
<dbReference type="FunFam" id="1.10.506.10:FF:000023">
    <property type="entry name" value="Neurofibromin isoform 1"/>
    <property type="match status" value="1"/>
</dbReference>
<dbReference type="InterPro" id="IPR016024">
    <property type="entry name" value="ARM-type_fold"/>
</dbReference>
<evidence type="ECO:0000256" key="10">
    <source>
        <dbReference type="ARBA" id="ARBA00023242"/>
    </source>
</evidence>
<dbReference type="GO" id="GO:0005737">
    <property type="term" value="C:cytoplasm"/>
    <property type="evidence" value="ECO:0007669"/>
    <property type="project" value="UniProtKB-ARBA"/>
</dbReference>
<dbReference type="SUPFAM" id="SSF48371">
    <property type="entry name" value="ARM repeat"/>
    <property type="match status" value="1"/>
</dbReference>
<keyword evidence="10" id="KW-0539">Nucleus</keyword>
<protein>
    <recommendedName>
        <fullName evidence="13">Neurofibromin</fullName>
    </recommendedName>
    <alternativeName>
        <fullName evidence="14">Neurofibromatosis-related protein NF-1</fullName>
    </alternativeName>
</protein>
<proteinExistence type="predicted"/>
<organism evidence="18 19">
    <name type="scientific">Callorhinchus milii</name>
    <name type="common">Ghost shark</name>
    <dbReference type="NCBI Taxonomy" id="7868"/>
    <lineage>
        <taxon>Eukaryota</taxon>
        <taxon>Metazoa</taxon>
        <taxon>Chordata</taxon>
        <taxon>Craniata</taxon>
        <taxon>Vertebrata</taxon>
        <taxon>Chondrichthyes</taxon>
        <taxon>Holocephali</taxon>
        <taxon>Chimaeriformes</taxon>
        <taxon>Callorhinchidae</taxon>
        <taxon>Callorhinchus</taxon>
    </lineage>
</organism>
<dbReference type="CDD" id="cd13313">
    <property type="entry name" value="PH_NF1"/>
    <property type="match status" value="1"/>
</dbReference>
<reference evidence="18" key="5">
    <citation type="submission" date="2025-09" db="UniProtKB">
        <authorList>
            <consortium name="Ensembl"/>
        </authorList>
    </citation>
    <scope>IDENTIFICATION</scope>
</reference>
<dbReference type="Pfam" id="PF21877">
    <property type="entry name" value="PH_NF1"/>
    <property type="match status" value="1"/>
</dbReference>
<dbReference type="Gene3D" id="3.40.525.10">
    <property type="entry name" value="CRAL-TRIO lipid binding domain"/>
    <property type="match status" value="1"/>
</dbReference>
<dbReference type="Pfam" id="PF00616">
    <property type="entry name" value="RasGAP"/>
    <property type="match status" value="1"/>
</dbReference>
<dbReference type="PANTHER" id="PTHR10194:SF142">
    <property type="entry name" value="NEUROFIBROMIN"/>
    <property type="match status" value="1"/>
</dbReference>